<feature type="chain" id="PRO_5022231823" evidence="5">
    <location>
        <begin position="27"/>
        <end position="154"/>
    </location>
</feature>
<dbReference type="GO" id="GO:0030313">
    <property type="term" value="C:cell envelope"/>
    <property type="evidence" value="ECO:0007669"/>
    <property type="project" value="UniProtKB-SubCell"/>
</dbReference>
<accession>A0A520RWQ3</accession>
<reference evidence="7 8" key="1">
    <citation type="submission" date="2019-02" db="EMBL/GenBank/DDBJ databases">
        <title>Prokaryotic population dynamics and viral predation in marine succession experiment using metagenomics: the confinement effect.</title>
        <authorList>
            <person name="Haro-Moreno J.M."/>
            <person name="Rodriguez-Valera F."/>
            <person name="Lopez-Perez M."/>
        </authorList>
    </citation>
    <scope>NUCLEOTIDE SEQUENCE [LARGE SCALE GENOMIC DNA]</scope>
    <source>
        <strain evidence="7">MED-G158</strain>
    </source>
</reference>
<dbReference type="InterPro" id="IPR000866">
    <property type="entry name" value="AhpC/TSA"/>
</dbReference>
<evidence type="ECO:0000256" key="3">
    <source>
        <dbReference type="ARBA" id="ARBA00023157"/>
    </source>
</evidence>
<dbReference type="InterPro" id="IPR036249">
    <property type="entry name" value="Thioredoxin-like_sf"/>
</dbReference>
<comment type="subcellular location">
    <subcellularLocation>
        <location evidence="1">Cell envelope</location>
    </subcellularLocation>
</comment>
<keyword evidence="4" id="KW-0676">Redox-active center</keyword>
<evidence type="ECO:0000313" key="8">
    <source>
        <dbReference type="Proteomes" id="UP000320404"/>
    </source>
</evidence>
<evidence type="ECO:0000256" key="4">
    <source>
        <dbReference type="ARBA" id="ARBA00023284"/>
    </source>
</evidence>
<evidence type="ECO:0000256" key="1">
    <source>
        <dbReference type="ARBA" id="ARBA00004196"/>
    </source>
</evidence>
<dbReference type="Gene3D" id="3.40.30.10">
    <property type="entry name" value="Glutaredoxin"/>
    <property type="match status" value="1"/>
</dbReference>
<gene>
    <name evidence="7" type="ORF">EVA69_05660</name>
</gene>
<name>A0A520RWQ3_9GAMM</name>
<dbReference type="Pfam" id="PF00578">
    <property type="entry name" value="AhpC-TSA"/>
    <property type="match status" value="1"/>
</dbReference>
<dbReference type="GO" id="GO:0017004">
    <property type="term" value="P:cytochrome complex assembly"/>
    <property type="evidence" value="ECO:0007669"/>
    <property type="project" value="UniProtKB-KW"/>
</dbReference>
<dbReference type="InterPro" id="IPR013766">
    <property type="entry name" value="Thioredoxin_domain"/>
</dbReference>
<keyword evidence="5" id="KW-0732">Signal</keyword>
<dbReference type="GO" id="GO:0016209">
    <property type="term" value="F:antioxidant activity"/>
    <property type="evidence" value="ECO:0007669"/>
    <property type="project" value="InterPro"/>
</dbReference>
<protein>
    <submittedName>
        <fullName evidence="7">TlpA family protein disulfide reductase</fullName>
    </submittedName>
</protein>
<comment type="caution">
    <text evidence="7">The sequence shown here is derived from an EMBL/GenBank/DDBJ whole genome shotgun (WGS) entry which is preliminary data.</text>
</comment>
<dbReference type="PANTHER" id="PTHR42852:SF6">
    <property type="entry name" value="THIOL:DISULFIDE INTERCHANGE PROTEIN DSBE"/>
    <property type="match status" value="1"/>
</dbReference>
<dbReference type="AlphaFoldDB" id="A0A520RWQ3"/>
<feature type="domain" description="Thioredoxin" evidence="6">
    <location>
        <begin position="10"/>
        <end position="142"/>
    </location>
</feature>
<sequence>MNNSFSRFRSLILTTVLLATLVPNNAEEGDWQIVNYWSEWCAPCRIEIPMFNALAQELEFANVRVVGINFDEDPRDVTLDIAEDMGIKFRTLTLEESASLALRAPDVMPTTYILKPDGEVAAKLIGMQGREDILTRLEELGLAITTDVSIREAQ</sequence>
<keyword evidence="2" id="KW-0201">Cytochrome c-type biogenesis</keyword>
<dbReference type="SUPFAM" id="SSF52833">
    <property type="entry name" value="Thioredoxin-like"/>
    <property type="match status" value="1"/>
</dbReference>
<evidence type="ECO:0000259" key="6">
    <source>
        <dbReference type="PROSITE" id="PS51352"/>
    </source>
</evidence>
<dbReference type="Proteomes" id="UP000320404">
    <property type="component" value="Unassembled WGS sequence"/>
</dbReference>
<dbReference type="CDD" id="cd02966">
    <property type="entry name" value="TlpA_like_family"/>
    <property type="match status" value="1"/>
</dbReference>
<keyword evidence="3" id="KW-1015">Disulfide bond</keyword>
<organism evidence="7 8">
    <name type="scientific">OM182 bacterium</name>
    <dbReference type="NCBI Taxonomy" id="2510334"/>
    <lineage>
        <taxon>Bacteria</taxon>
        <taxon>Pseudomonadati</taxon>
        <taxon>Pseudomonadota</taxon>
        <taxon>Gammaproteobacteria</taxon>
        <taxon>OMG group</taxon>
        <taxon>OM182 clade</taxon>
    </lineage>
</organism>
<dbReference type="GO" id="GO:0015036">
    <property type="term" value="F:disulfide oxidoreductase activity"/>
    <property type="evidence" value="ECO:0007669"/>
    <property type="project" value="UniProtKB-ARBA"/>
</dbReference>
<feature type="signal peptide" evidence="5">
    <location>
        <begin position="1"/>
        <end position="26"/>
    </location>
</feature>
<evidence type="ECO:0000256" key="5">
    <source>
        <dbReference type="SAM" id="SignalP"/>
    </source>
</evidence>
<dbReference type="InterPro" id="IPR050553">
    <property type="entry name" value="Thioredoxin_ResA/DsbE_sf"/>
</dbReference>
<dbReference type="InterPro" id="IPR017937">
    <property type="entry name" value="Thioredoxin_CS"/>
</dbReference>
<dbReference type="PROSITE" id="PS00194">
    <property type="entry name" value="THIOREDOXIN_1"/>
    <property type="match status" value="1"/>
</dbReference>
<dbReference type="PROSITE" id="PS51352">
    <property type="entry name" value="THIOREDOXIN_2"/>
    <property type="match status" value="1"/>
</dbReference>
<proteinExistence type="predicted"/>
<evidence type="ECO:0000313" key="7">
    <source>
        <dbReference type="EMBL" id="RZO74614.1"/>
    </source>
</evidence>
<dbReference type="PANTHER" id="PTHR42852">
    <property type="entry name" value="THIOL:DISULFIDE INTERCHANGE PROTEIN DSBE"/>
    <property type="match status" value="1"/>
</dbReference>
<dbReference type="EMBL" id="SHAH01000093">
    <property type="protein sequence ID" value="RZO74614.1"/>
    <property type="molecule type" value="Genomic_DNA"/>
</dbReference>
<evidence type="ECO:0000256" key="2">
    <source>
        <dbReference type="ARBA" id="ARBA00022748"/>
    </source>
</evidence>